<feature type="transmembrane region" description="Helical" evidence="1">
    <location>
        <begin position="45"/>
        <end position="69"/>
    </location>
</feature>
<organism evidence="2">
    <name type="scientific">Cladocopium goreaui</name>
    <dbReference type="NCBI Taxonomy" id="2562237"/>
    <lineage>
        <taxon>Eukaryota</taxon>
        <taxon>Sar</taxon>
        <taxon>Alveolata</taxon>
        <taxon>Dinophyceae</taxon>
        <taxon>Suessiales</taxon>
        <taxon>Symbiodiniaceae</taxon>
        <taxon>Cladocopium</taxon>
    </lineage>
</organism>
<accession>A0A9P1GSV6</accession>
<sequence>MAPLRHLLQCSLVHVTRYQSHFCGCLVAYIFRILARTEVPASTSVAFVVLGALTLMTVILQGVCILFALCRAAAVHNWEQIRRTLCYGSINCVLSVLGPIISGALVFYSVLIHPLDLLTTLE</sequence>
<dbReference type="EMBL" id="CAMXCT030006798">
    <property type="protein sequence ID" value="CAL4807534.1"/>
    <property type="molecule type" value="Genomic_DNA"/>
</dbReference>
<evidence type="ECO:0000313" key="2">
    <source>
        <dbReference type="EMBL" id="CAI4020222.1"/>
    </source>
</evidence>
<dbReference type="Proteomes" id="UP001152797">
    <property type="component" value="Unassembled WGS sequence"/>
</dbReference>
<dbReference type="AlphaFoldDB" id="A0A9P1GSV6"/>
<dbReference type="EMBL" id="CAMXCT010006798">
    <property type="protein sequence ID" value="CAI4020222.1"/>
    <property type="molecule type" value="Genomic_DNA"/>
</dbReference>
<keyword evidence="1" id="KW-0472">Membrane</keyword>
<protein>
    <submittedName>
        <fullName evidence="2">Uncharacterized protein</fullName>
    </submittedName>
</protein>
<feature type="transmembrane region" description="Helical" evidence="1">
    <location>
        <begin position="90"/>
        <end position="112"/>
    </location>
</feature>
<gene>
    <name evidence="2" type="ORF">C1SCF055_LOCUS44660</name>
</gene>
<dbReference type="EMBL" id="CAMXCT020006798">
    <property type="protein sequence ID" value="CAL1173597.1"/>
    <property type="molecule type" value="Genomic_DNA"/>
</dbReference>
<proteinExistence type="predicted"/>
<keyword evidence="1" id="KW-0812">Transmembrane</keyword>
<keyword evidence="4" id="KW-1185">Reference proteome</keyword>
<name>A0A9P1GSV6_9DINO</name>
<evidence type="ECO:0000313" key="3">
    <source>
        <dbReference type="EMBL" id="CAL1173597.1"/>
    </source>
</evidence>
<comment type="caution">
    <text evidence="2">The sequence shown here is derived from an EMBL/GenBank/DDBJ whole genome shotgun (WGS) entry which is preliminary data.</text>
</comment>
<keyword evidence="1" id="KW-1133">Transmembrane helix</keyword>
<evidence type="ECO:0000313" key="4">
    <source>
        <dbReference type="Proteomes" id="UP001152797"/>
    </source>
</evidence>
<evidence type="ECO:0000256" key="1">
    <source>
        <dbReference type="SAM" id="Phobius"/>
    </source>
</evidence>
<reference evidence="3" key="2">
    <citation type="submission" date="2024-04" db="EMBL/GenBank/DDBJ databases">
        <authorList>
            <person name="Chen Y."/>
            <person name="Shah S."/>
            <person name="Dougan E. K."/>
            <person name="Thang M."/>
            <person name="Chan C."/>
        </authorList>
    </citation>
    <scope>NUCLEOTIDE SEQUENCE [LARGE SCALE GENOMIC DNA]</scope>
</reference>
<reference evidence="2" key="1">
    <citation type="submission" date="2022-10" db="EMBL/GenBank/DDBJ databases">
        <authorList>
            <person name="Chen Y."/>
            <person name="Dougan E. K."/>
            <person name="Chan C."/>
            <person name="Rhodes N."/>
            <person name="Thang M."/>
        </authorList>
    </citation>
    <scope>NUCLEOTIDE SEQUENCE</scope>
</reference>